<dbReference type="Pfam" id="PF13649">
    <property type="entry name" value="Methyltransf_25"/>
    <property type="match status" value="1"/>
</dbReference>
<dbReference type="GO" id="GO:0008168">
    <property type="term" value="F:methyltransferase activity"/>
    <property type="evidence" value="ECO:0007669"/>
    <property type="project" value="UniProtKB-KW"/>
</dbReference>
<dbReference type="OrthoDB" id="9792690at2"/>
<evidence type="ECO:0000259" key="6">
    <source>
        <dbReference type="Pfam" id="PF13649"/>
    </source>
</evidence>
<evidence type="ECO:0000256" key="3">
    <source>
        <dbReference type="ARBA" id="ARBA00022679"/>
    </source>
</evidence>
<dbReference type="GO" id="GO:0032259">
    <property type="term" value="P:methylation"/>
    <property type="evidence" value="ECO:0007669"/>
    <property type="project" value="UniProtKB-KW"/>
</dbReference>
<dbReference type="CDD" id="cd02440">
    <property type="entry name" value="AdoMet_MTases"/>
    <property type="match status" value="1"/>
</dbReference>
<evidence type="ECO:0000313" key="8">
    <source>
        <dbReference type="Proteomes" id="UP000301751"/>
    </source>
</evidence>
<gene>
    <name evidence="7" type="ORF">AQPW35_38890</name>
</gene>
<dbReference type="PANTHER" id="PTHR43667">
    <property type="entry name" value="CYCLOPROPANE-FATTY-ACYL-PHOSPHOLIPID SYNTHASE"/>
    <property type="match status" value="1"/>
</dbReference>
<dbReference type="Gene3D" id="3.40.50.150">
    <property type="entry name" value="Vaccinia Virus protein VP39"/>
    <property type="match status" value="1"/>
</dbReference>
<keyword evidence="5" id="KW-0443">Lipid metabolism</keyword>
<evidence type="ECO:0000256" key="1">
    <source>
        <dbReference type="ARBA" id="ARBA00010815"/>
    </source>
</evidence>
<dbReference type="InterPro" id="IPR050723">
    <property type="entry name" value="CFA/CMAS"/>
</dbReference>
<dbReference type="EMBL" id="BJCL01000011">
    <property type="protein sequence ID" value="GCL64808.1"/>
    <property type="molecule type" value="Genomic_DNA"/>
</dbReference>
<dbReference type="GO" id="GO:0006629">
    <property type="term" value="P:lipid metabolic process"/>
    <property type="evidence" value="ECO:0007669"/>
    <property type="project" value="UniProtKB-KW"/>
</dbReference>
<dbReference type="InterPro" id="IPR041698">
    <property type="entry name" value="Methyltransf_25"/>
</dbReference>
<comment type="similarity">
    <text evidence="1">Belongs to the CFA/CMAS family.</text>
</comment>
<keyword evidence="3" id="KW-0808">Transferase</keyword>
<evidence type="ECO:0000256" key="4">
    <source>
        <dbReference type="ARBA" id="ARBA00022691"/>
    </source>
</evidence>
<evidence type="ECO:0000256" key="5">
    <source>
        <dbReference type="ARBA" id="ARBA00023098"/>
    </source>
</evidence>
<keyword evidence="8" id="KW-1185">Reference proteome</keyword>
<protein>
    <recommendedName>
        <fullName evidence="6">Methyltransferase domain-containing protein</fullName>
    </recommendedName>
</protein>
<comment type="caution">
    <text evidence="7">The sequence shown here is derived from an EMBL/GenBank/DDBJ whole genome shotgun (WGS) entry which is preliminary data.</text>
</comment>
<reference evidence="8" key="1">
    <citation type="submission" date="2019-03" db="EMBL/GenBank/DDBJ databases">
        <title>Aquabacterium pictum sp.nov., the first bacteriochlorophyll a-containing freshwater bacterium in the genus Aquabacterium of the class Betaproteobacteria.</title>
        <authorList>
            <person name="Hirose S."/>
            <person name="Tank M."/>
            <person name="Hara E."/>
            <person name="Tamaki H."/>
            <person name="Takaichi S."/>
            <person name="Haruta S."/>
            <person name="Hanada S."/>
        </authorList>
    </citation>
    <scope>NUCLEOTIDE SEQUENCE [LARGE SCALE GENOMIC DNA]</scope>
    <source>
        <strain evidence="8">W35</strain>
    </source>
</reference>
<dbReference type="RefSeq" id="WP_137734528.1">
    <property type="nucleotide sequence ID" value="NZ_BJCL01000011.1"/>
</dbReference>
<name>A0A480B175_9BURK</name>
<accession>A0A480B175</accession>
<feature type="domain" description="Methyltransferase" evidence="6">
    <location>
        <begin position="59"/>
        <end position="155"/>
    </location>
</feature>
<organism evidence="7 8">
    <name type="scientific">Pseudaquabacterium pictum</name>
    <dbReference type="NCBI Taxonomy" id="2315236"/>
    <lineage>
        <taxon>Bacteria</taxon>
        <taxon>Pseudomonadati</taxon>
        <taxon>Pseudomonadota</taxon>
        <taxon>Betaproteobacteria</taxon>
        <taxon>Burkholderiales</taxon>
        <taxon>Sphaerotilaceae</taxon>
        <taxon>Pseudaquabacterium</taxon>
    </lineage>
</organism>
<sequence length="271" mass="27953">MTAADRQRQLLHQGGTPGTWGSLGLWPDGAEAATDYAAACRHLALAVGRAAQLQPGVRVLSLACGAGDELRLWADHFGATRVVGVEIDPAAAGLAQAGCAGQPAIQVLCRSALALDGHPALAGPFDAVVCVDAAYHLAPRAALLAAVWPRLRPGGRLACCDLTVRAGAAPLLRPAARLCGLPPDDLLPLAAQVRRLQALGFADVQAQVLDNPVLGGFARFVRRQAAAQRLWPWHHGWRAVATTAALIPPCRAAGLGYALLSATRPAGSDGG</sequence>
<dbReference type="Proteomes" id="UP000301751">
    <property type="component" value="Unassembled WGS sequence"/>
</dbReference>
<dbReference type="SUPFAM" id="SSF53335">
    <property type="entry name" value="S-adenosyl-L-methionine-dependent methyltransferases"/>
    <property type="match status" value="1"/>
</dbReference>
<dbReference type="InterPro" id="IPR029063">
    <property type="entry name" value="SAM-dependent_MTases_sf"/>
</dbReference>
<evidence type="ECO:0000313" key="7">
    <source>
        <dbReference type="EMBL" id="GCL64808.1"/>
    </source>
</evidence>
<keyword evidence="2" id="KW-0489">Methyltransferase</keyword>
<proteinExistence type="inferred from homology"/>
<keyword evidence="4" id="KW-0949">S-adenosyl-L-methionine</keyword>
<dbReference type="AlphaFoldDB" id="A0A480B175"/>
<dbReference type="PANTHER" id="PTHR43667:SF1">
    <property type="entry name" value="CYCLOPROPANE-FATTY-ACYL-PHOSPHOLIPID SYNTHASE"/>
    <property type="match status" value="1"/>
</dbReference>
<evidence type="ECO:0000256" key="2">
    <source>
        <dbReference type="ARBA" id="ARBA00022603"/>
    </source>
</evidence>